<evidence type="ECO:0000256" key="1">
    <source>
        <dbReference type="SAM" id="MobiDB-lite"/>
    </source>
</evidence>
<dbReference type="HOGENOM" id="CLU_1281394_0_0_11"/>
<feature type="region of interest" description="Disordered" evidence="1">
    <location>
        <begin position="1"/>
        <end position="90"/>
    </location>
</feature>
<sequence length="210" mass="22799">MARVHDKVNPMTNNNGDNETRQFGRVNGENETRQFGAPQQQPPQRPQQHFPEPGSQNTQAFGQPYQQGYGQNYQQPQYDPVPSSYQVEQPKKGGGALSYVFAAIAALAVVIAGVLFFLWRGAAADADKPAPEPVTETVTTEVPTTVTTTKSSPRDNLPTDIPTELPTELPPDIQDRVERGGDDIDGLINDLFEQFDSGMEELGAGDAGNA</sequence>
<gene>
    <name evidence="3" type="ordered locus">cauri_0344</name>
</gene>
<feature type="region of interest" description="Disordered" evidence="1">
    <location>
        <begin position="125"/>
        <end position="180"/>
    </location>
</feature>
<evidence type="ECO:0000313" key="4">
    <source>
        <dbReference type="Proteomes" id="UP000002077"/>
    </source>
</evidence>
<keyword evidence="2" id="KW-0812">Transmembrane</keyword>
<feature type="compositionally biased region" description="Basic and acidic residues" evidence="1">
    <location>
        <begin position="18"/>
        <end position="32"/>
    </location>
</feature>
<dbReference type="KEGG" id="car:cauri_0344"/>
<proteinExistence type="predicted"/>
<dbReference type="EMBL" id="CP001601">
    <property type="protein sequence ID" value="ACP31943.1"/>
    <property type="molecule type" value="Genomic_DNA"/>
</dbReference>
<evidence type="ECO:0000313" key="3">
    <source>
        <dbReference type="EMBL" id="ACP31943.1"/>
    </source>
</evidence>
<evidence type="ECO:0000256" key="2">
    <source>
        <dbReference type="SAM" id="Phobius"/>
    </source>
</evidence>
<dbReference type="STRING" id="548476.cauri_0344"/>
<dbReference type="Proteomes" id="UP000002077">
    <property type="component" value="Chromosome"/>
</dbReference>
<organism evidence="3 4">
    <name type="scientific">Corynebacterium aurimucosum (strain ATCC 700975 / DSM 44827 / CIP 107346 / CN-1)</name>
    <name type="common">Corynebacterium nigricans</name>
    <dbReference type="NCBI Taxonomy" id="548476"/>
    <lineage>
        <taxon>Bacteria</taxon>
        <taxon>Bacillati</taxon>
        <taxon>Actinomycetota</taxon>
        <taxon>Actinomycetes</taxon>
        <taxon>Mycobacteriales</taxon>
        <taxon>Corynebacteriaceae</taxon>
        <taxon>Corynebacterium</taxon>
    </lineage>
</organism>
<feature type="compositionally biased region" description="Low complexity" evidence="1">
    <location>
        <begin position="62"/>
        <end position="78"/>
    </location>
</feature>
<accession>C3PKK7</accession>
<keyword evidence="2" id="KW-0472">Membrane</keyword>
<dbReference type="AlphaFoldDB" id="C3PKK7"/>
<protein>
    <submittedName>
        <fullName evidence="3">Putative membrane protein</fullName>
    </submittedName>
</protein>
<keyword evidence="2" id="KW-1133">Transmembrane helix</keyword>
<feature type="transmembrane region" description="Helical" evidence="2">
    <location>
        <begin position="96"/>
        <end position="119"/>
    </location>
</feature>
<feature type="compositionally biased region" description="Low complexity" evidence="1">
    <location>
        <begin position="133"/>
        <end position="149"/>
    </location>
</feature>
<reference evidence="3 4" key="1">
    <citation type="journal article" date="2010" name="BMC Genomics">
        <title>Complete genome sequence and lifestyle of black-pigmented Corynebacterium aurimucosum ATCC 700975 (formerly C. nigricans CN-1) isolated from a vaginal swab of a woman with spontaneous abortion.</title>
        <authorList>
            <person name="Trost E."/>
            <person name="Gotker S."/>
            <person name="Schneider J."/>
            <person name="Schneiker-Bekel S."/>
            <person name="Szczepanowski R."/>
            <person name="Tilker A."/>
            <person name="Viehoever P."/>
            <person name="Arnold W."/>
            <person name="Bekel T."/>
            <person name="Blom J."/>
            <person name="Gartemann K.H."/>
            <person name="Linke B."/>
            <person name="Goesmann A."/>
            <person name="Puhler A."/>
            <person name="Shukla S.K."/>
            <person name="Tauch A."/>
        </authorList>
    </citation>
    <scope>NUCLEOTIDE SEQUENCE [LARGE SCALE GENOMIC DNA]</scope>
    <source>
        <strain evidence="4">ATCC 700975 / DSM 44827 / CIP 107346 / CN-1</strain>
    </source>
</reference>
<name>C3PKK7_CORA7</name>
<keyword evidence="4" id="KW-1185">Reference proteome</keyword>
<dbReference type="eggNOG" id="ENOG5032AF2">
    <property type="taxonomic scope" value="Bacteria"/>
</dbReference>